<evidence type="ECO:0000313" key="2">
    <source>
        <dbReference type="Proteomes" id="UP000499080"/>
    </source>
</evidence>
<dbReference type="EMBL" id="BGPR01011782">
    <property type="protein sequence ID" value="GBN52932.1"/>
    <property type="molecule type" value="Genomic_DNA"/>
</dbReference>
<protein>
    <submittedName>
        <fullName evidence="1">Uncharacterized protein</fullName>
    </submittedName>
</protein>
<dbReference type="OrthoDB" id="6434386at2759"/>
<accession>A0A4Y2PPA6</accession>
<reference evidence="1 2" key="1">
    <citation type="journal article" date="2019" name="Sci. Rep.">
        <title>Orb-weaving spider Araneus ventricosus genome elucidates the spidroin gene catalogue.</title>
        <authorList>
            <person name="Kono N."/>
            <person name="Nakamura H."/>
            <person name="Ohtoshi R."/>
            <person name="Moran D.A.P."/>
            <person name="Shinohara A."/>
            <person name="Yoshida Y."/>
            <person name="Fujiwara M."/>
            <person name="Mori M."/>
            <person name="Tomita M."/>
            <person name="Arakawa K."/>
        </authorList>
    </citation>
    <scope>NUCLEOTIDE SEQUENCE [LARGE SCALE GENOMIC DNA]</scope>
</reference>
<name>A0A4Y2PPA6_ARAVE</name>
<keyword evidence="2" id="KW-1185">Reference proteome</keyword>
<dbReference type="Proteomes" id="UP000499080">
    <property type="component" value="Unassembled WGS sequence"/>
</dbReference>
<sequence>MGKMIPGKRLKVFPETPENHSNIQRHITQINLKSYTFELPDQKQLKVVIWGLPEDHTTTENFLQNSIAKNSSQSMSAVCAVEASALPFLSFW</sequence>
<proteinExistence type="predicted"/>
<dbReference type="AlphaFoldDB" id="A0A4Y2PPA6"/>
<comment type="caution">
    <text evidence="1">The sequence shown here is derived from an EMBL/GenBank/DDBJ whole genome shotgun (WGS) entry which is preliminary data.</text>
</comment>
<organism evidence="1 2">
    <name type="scientific">Araneus ventricosus</name>
    <name type="common">Orbweaver spider</name>
    <name type="synonym">Epeira ventricosa</name>
    <dbReference type="NCBI Taxonomy" id="182803"/>
    <lineage>
        <taxon>Eukaryota</taxon>
        <taxon>Metazoa</taxon>
        <taxon>Ecdysozoa</taxon>
        <taxon>Arthropoda</taxon>
        <taxon>Chelicerata</taxon>
        <taxon>Arachnida</taxon>
        <taxon>Araneae</taxon>
        <taxon>Araneomorphae</taxon>
        <taxon>Entelegynae</taxon>
        <taxon>Araneoidea</taxon>
        <taxon>Araneidae</taxon>
        <taxon>Araneus</taxon>
    </lineage>
</organism>
<gene>
    <name evidence="1" type="ORF">AVEN_131860_1</name>
</gene>
<evidence type="ECO:0000313" key="1">
    <source>
        <dbReference type="EMBL" id="GBN52932.1"/>
    </source>
</evidence>